<dbReference type="EMBL" id="CP092085">
    <property type="protein sequence ID" value="UUN96183.1"/>
    <property type="molecule type" value="Genomic_DNA"/>
</dbReference>
<proteinExistence type="predicted"/>
<accession>A0A8I1DII8</accession>
<organism evidence="1 2">
    <name type="scientific">Acinetobacter bereziniae</name>
    <name type="common">Acinetobacter genomosp. 10</name>
    <dbReference type="NCBI Taxonomy" id="106648"/>
    <lineage>
        <taxon>Bacteria</taxon>
        <taxon>Pseudomonadati</taxon>
        <taxon>Pseudomonadota</taxon>
        <taxon>Gammaproteobacteria</taxon>
        <taxon>Moraxellales</taxon>
        <taxon>Moraxellaceae</taxon>
        <taxon>Acinetobacter</taxon>
    </lineage>
</organism>
<evidence type="ECO:0000313" key="1">
    <source>
        <dbReference type="EMBL" id="UUN96183.1"/>
    </source>
</evidence>
<name>A0A8I1DII8_ACIBZ</name>
<dbReference type="AlphaFoldDB" id="A0A8I1DII8"/>
<dbReference type="Proteomes" id="UP000644140">
    <property type="component" value="Chromosome"/>
</dbReference>
<protein>
    <submittedName>
        <fullName evidence="1">Uncharacterized protein</fullName>
    </submittedName>
</protein>
<dbReference type="RefSeq" id="WP_151751943.1">
    <property type="nucleotide sequence ID" value="NZ_BKJQ01000059.1"/>
</dbReference>
<evidence type="ECO:0000313" key="2">
    <source>
        <dbReference type="Proteomes" id="UP000644140"/>
    </source>
</evidence>
<sequence length="172" mass="20276">MALVHDFVVSNKEIYTYQDYMNVINKVPYDVSIHDDLILYFYDFLQWIPAYNPSMEIRHMGLNLYGVTIIDIDGAQQAYDLFVHIVDILKLSPETLKLNGGYSYQLADDEDPFSESKECRIVRNSLKQEKLTYQRDDIIDQFKKIAECFKKVIDSNGQLYVLHFGYKIFLKY</sequence>
<reference evidence="1" key="1">
    <citation type="submission" date="2022-02" db="EMBL/GenBank/DDBJ databases">
        <title>Characterization of Tn125 harboring carbapenem-resistant Acinetobacter bereziniae clinical isolates.</title>
        <authorList>
            <person name="Wong N.-K."/>
            <person name="Pan Q."/>
        </authorList>
    </citation>
    <scope>NUCLEOTIDE SEQUENCE</scope>
    <source>
        <strain evidence="1">GD03393</strain>
    </source>
</reference>
<gene>
    <name evidence="1" type="ORF">I9054_012395</name>
</gene>